<gene>
    <name evidence="1" type="ORF">GCM10009097_09860</name>
</gene>
<dbReference type="RefSeq" id="WP_343927215.1">
    <property type="nucleotide sequence ID" value="NZ_BAAAEN010000003.1"/>
</dbReference>
<keyword evidence="2" id="KW-1185">Reference proteome</keyword>
<dbReference type="Proteomes" id="UP001501706">
    <property type="component" value="Unassembled WGS sequence"/>
</dbReference>
<dbReference type="EMBL" id="BAAAEN010000003">
    <property type="protein sequence ID" value="GAA0495881.1"/>
    <property type="molecule type" value="Genomic_DNA"/>
</dbReference>
<proteinExistence type="predicted"/>
<organism evidence="1 2">
    <name type="scientific">Pigmentiphaga daeguensis</name>
    <dbReference type="NCBI Taxonomy" id="414049"/>
    <lineage>
        <taxon>Bacteria</taxon>
        <taxon>Pseudomonadati</taxon>
        <taxon>Pseudomonadota</taxon>
        <taxon>Betaproteobacteria</taxon>
        <taxon>Burkholderiales</taxon>
        <taxon>Alcaligenaceae</taxon>
        <taxon>Pigmentiphaga</taxon>
    </lineage>
</organism>
<reference evidence="2" key="1">
    <citation type="journal article" date="2019" name="Int. J. Syst. Evol. Microbiol.">
        <title>The Global Catalogue of Microorganisms (GCM) 10K type strain sequencing project: providing services to taxonomists for standard genome sequencing and annotation.</title>
        <authorList>
            <consortium name="The Broad Institute Genomics Platform"/>
            <consortium name="The Broad Institute Genome Sequencing Center for Infectious Disease"/>
            <person name="Wu L."/>
            <person name="Ma J."/>
        </authorList>
    </citation>
    <scope>NUCLEOTIDE SEQUENCE [LARGE SCALE GENOMIC DNA]</scope>
    <source>
        <strain evidence="2">JCM 14330</strain>
    </source>
</reference>
<evidence type="ECO:0000313" key="2">
    <source>
        <dbReference type="Proteomes" id="UP001501706"/>
    </source>
</evidence>
<protein>
    <submittedName>
        <fullName evidence="1">Uncharacterized protein</fullName>
    </submittedName>
</protein>
<comment type="caution">
    <text evidence="1">The sequence shown here is derived from an EMBL/GenBank/DDBJ whole genome shotgun (WGS) entry which is preliminary data.</text>
</comment>
<name>A0ABP3LAZ0_9BURK</name>
<evidence type="ECO:0000313" key="1">
    <source>
        <dbReference type="EMBL" id="GAA0495881.1"/>
    </source>
</evidence>
<sequence>MRTIRYPRRRGYISHYRAGRINRRETSTAWADRMIKLDGQTRTAAFRQGLVVAHAAGHMSDPVGRYGRPGTNTPEFDEYQAGYDRAQELLVQHP</sequence>
<accession>A0ABP3LAZ0</accession>